<organism evidence="2 4">
    <name type="scientific">Volvox reticuliferus</name>
    <dbReference type="NCBI Taxonomy" id="1737510"/>
    <lineage>
        <taxon>Eukaryota</taxon>
        <taxon>Viridiplantae</taxon>
        <taxon>Chlorophyta</taxon>
        <taxon>core chlorophytes</taxon>
        <taxon>Chlorophyceae</taxon>
        <taxon>CS clade</taxon>
        <taxon>Chlamydomonadales</taxon>
        <taxon>Volvocaceae</taxon>
        <taxon>Volvox</taxon>
    </lineage>
</organism>
<dbReference type="Proteomes" id="UP000722791">
    <property type="component" value="Unassembled WGS sequence"/>
</dbReference>
<feature type="domain" description="SRCR" evidence="1">
    <location>
        <begin position="41"/>
        <end position="94"/>
    </location>
</feature>
<dbReference type="InterPro" id="IPR001190">
    <property type="entry name" value="SRCR"/>
</dbReference>
<dbReference type="EMBL" id="BNCQ01000044">
    <property type="protein sequence ID" value="GIM12631.1"/>
    <property type="molecule type" value="Genomic_DNA"/>
</dbReference>
<reference evidence="2" key="1">
    <citation type="journal article" date="2021" name="Proc. Natl. Acad. Sci. U.S.A.">
        <title>Three genomes in the algal genus Volvox reveal the fate of a haploid sex-determining region after a transition to homothallism.</title>
        <authorList>
            <person name="Yamamoto K."/>
            <person name="Hamaji T."/>
            <person name="Kawai-Toyooka H."/>
            <person name="Matsuzaki R."/>
            <person name="Takahashi F."/>
            <person name="Nishimura Y."/>
            <person name="Kawachi M."/>
            <person name="Noguchi H."/>
            <person name="Minakuchi Y."/>
            <person name="Umen J.G."/>
            <person name="Toyoda A."/>
            <person name="Nozaki H."/>
        </authorList>
    </citation>
    <scope>NUCLEOTIDE SEQUENCE</scope>
    <source>
        <strain evidence="3">NIES-3785</strain>
        <strain evidence="2">NIES-3786</strain>
    </source>
</reference>
<name>A0A8J4FQ47_9CHLO</name>
<evidence type="ECO:0000259" key="1">
    <source>
        <dbReference type="PROSITE" id="PS50287"/>
    </source>
</evidence>
<proteinExistence type="predicted"/>
<dbReference type="PROSITE" id="PS50287">
    <property type="entry name" value="SRCR_2"/>
    <property type="match status" value="1"/>
</dbReference>
<gene>
    <name evidence="2" type="ORF">Vretifemale_13006</name>
    <name evidence="3" type="ORF">Vretimale_15945</name>
</gene>
<protein>
    <recommendedName>
        <fullName evidence="1">SRCR domain-containing protein</fullName>
    </recommendedName>
</protein>
<dbReference type="EMBL" id="BNCP01000029">
    <property type="protein sequence ID" value="GIL84330.1"/>
    <property type="molecule type" value="Genomic_DNA"/>
</dbReference>
<dbReference type="OrthoDB" id="535306at2759"/>
<evidence type="ECO:0000313" key="4">
    <source>
        <dbReference type="Proteomes" id="UP000747110"/>
    </source>
</evidence>
<comment type="caution">
    <text evidence="2">The sequence shown here is derived from an EMBL/GenBank/DDBJ whole genome shotgun (WGS) entry which is preliminary data.</text>
</comment>
<evidence type="ECO:0000313" key="3">
    <source>
        <dbReference type="EMBL" id="GIM12631.1"/>
    </source>
</evidence>
<accession>A0A8J4FQ47</accession>
<dbReference type="AlphaFoldDB" id="A0A8J4FQ47"/>
<dbReference type="Proteomes" id="UP000747110">
    <property type="component" value="Unassembled WGS sequence"/>
</dbReference>
<keyword evidence="4" id="KW-1185">Reference proteome</keyword>
<sequence>MSLFFLGTVMTRRAVVTTAYILLLAWPCFARGNKPRSGNGIRLVGASGSRGRLEISSTAAWLLAEGEEIAWRPVCAIGGLIDNNVAQIMCKLIGYKYGRRYFSPDVVYRAPPDGALPSVYDPVGYVYCNPSTGRRRLAGSDPQSDGEGGGSSAAVNVVETGAETNLFDGSSSNDFATHRHHRNARSLLAPLYGNISIPATAPYQCRFRLGDCDYTGPLVGIECFNRKMPPAPPPPPSPPYLPPAPPPGSMSIRLMGPNGGPLETNICPSPTFCQYFNRVELQVPHPDGGDAMIWAPLCSAPTNFTNAIGNLACWQVYNWPRFARRLDFVVISQASTMGFPIPQSNTTSNVTLVLIASRERPPPMPPPARIAPIFDPAGVSGWASVTGIGNYDQALRVQDLDLEVSTTPCRLGTLFAVTCTRRSGR</sequence>
<evidence type="ECO:0000313" key="2">
    <source>
        <dbReference type="EMBL" id="GIL84330.1"/>
    </source>
</evidence>
<dbReference type="GO" id="GO:0016020">
    <property type="term" value="C:membrane"/>
    <property type="evidence" value="ECO:0007669"/>
    <property type="project" value="InterPro"/>
</dbReference>